<comment type="caution">
    <text evidence="2">The sequence shown here is derived from an EMBL/GenBank/DDBJ whole genome shotgun (WGS) entry which is preliminary data.</text>
</comment>
<evidence type="ECO:0000313" key="3">
    <source>
        <dbReference type="Proteomes" id="UP000176287"/>
    </source>
</evidence>
<feature type="region of interest" description="Disordered" evidence="1">
    <location>
        <begin position="247"/>
        <end position="272"/>
    </location>
</feature>
<name>A0A1G2CHG3_9BACT</name>
<proteinExistence type="predicted"/>
<dbReference type="AlphaFoldDB" id="A0A1G2CHG3"/>
<evidence type="ECO:0000256" key="1">
    <source>
        <dbReference type="SAM" id="MobiDB-lite"/>
    </source>
</evidence>
<protein>
    <submittedName>
        <fullName evidence="2">Uncharacterized protein</fullName>
    </submittedName>
</protein>
<dbReference type="EMBL" id="MHKZ01000015">
    <property type="protein sequence ID" value="OGZ00652.1"/>
    <property type="molecule type" value="Genomic_DNA"/>
</dbReference>
<feature type="region of interest" description="Disordered" evidence="1">
    <location>
        <begin position="149"/>
        <end position="168"/>
    </location>
</feature>
<reference evidence="2 3" key="1">
    <citation type="journal article" date="2016" name="Nat. Commun.">
        <title>Thousands of microbial genomes shed light on interconnected biogeochemical processes in an aquifer system.</title>
        <authorList>
            <person name="Anantharaman K."/>
            <person name="Brown C.T."/>
            <person name="Hug L.A."/>
            <person name="Sharon I."/>
            <person name="Castelle C.J."/>
            <person name="Probst A.J."/>
            <person name="Thomas B.C."/>
            <person name="Singh A."/>
            <person name="Wilkins M.J."/>
            <person name="Karaoz U."/>
            <person name="Brodie E.L."/>
            <person name="Williams K.H."/>
            <person name="Hubbard S.S."/>
            <person name="Banfield J.F."/>
        </authorList>
    </citation>
    <scope>NUCLEOTIDE SEQUENCE [LARGE SCALE GENOMIC DNA]</scope>
</reference>
<gene>
    <name evidence="2" type="ORF">A3B13_01310</name>
</gene>
<organism evidence="2 3">
    <name type="scientific">Candidatus Liptonbacteria bacterium RIFCSPLOWO2_01_FULL_45_15</name>
    <dbReference type="NCBI Taxonomy" id="1798649"/>
    <lineage>
        <taxon>Bacteria</taxon>
        <taxon>Candidatus Liptoniibacteriota</taxon>
    </lineage>
</organism>
<evidence type="ECO:0000313" key="2">
    <source>
        <dbReference type="EMBL" id="OGZ00652.1"/>
    </source>
</evidence>
<feature type="region of interest" description="Disordered" evidence="1">
    <location>
        <begin position="343"/>
        <end position="367"/>
    </location>
</feature>
<dbReference type="STRING" id="1798649.A3B13_01310"/>
<dbReference type="Proteomes" id="UP000176287">
    <property type="component" value="Unassembled WGS sequence"/>
</dbReference>
<feature type="compositionally biased region" description="Pro residues" evidence="1">
    <location>
        <begin position="350"/>
        <end position="367"/>
    </location>
</feature>
<sequence>MLIKFSKEQLDSRWDSIPEILREAMSSEANSDTVWKTAEGEHLPEEKIMTASKLVGYVLMGFIHPEDLARELHDNLGIDKRIAASIAEPINKKIFQPLREELEIVYSPAVSGVELPATEESVRTESPKPVLMDSISSVPKFFQTGQIPKPAAPMPTPPAPTPKPATKPVSALNQFSVSRPVPPATPDATVSAAPFMLHMESKAQPLSPSKSGFKIGLSEEQFGKMEQKWTAPPKPAQIETSFVYGEPSRTIPKPVAPKPISPSRPVGFSEQGKGELSARVIHYNEMKTPVVPTLKDKEILPPQIMPNRISMLAPSQVNLPIIKSAPFPSVPLAISRTETPAPAAKVAMPMPKPPAPEKLNVPKPPQK</sequence>
<feature type="compositionally biased region" description="Pro residues" evidence="1">
    <location>
        <begin position="150"/>
        <end position="165"/>
    </location>
</feature>
<accession>A0A1G2CHG3</accession>